<feature type="transmembrane region" description="Helical" evidence="1">
    <location>
        <begin position="202"/>
        <end position="223"/>
    </location>
</feature>
<feature type="transmembrane region" description="Helical" evidence="1">
    <location>
        <begin position="52"/>
        <end position="73"/>
    </location>
</feature>
<sequence>MARRIILDRDTDPQFSQPIRQTFAMVVILALVAAGVWFIYGSVSEVLASNPVLNGFIGAVFVVGVLSCFFQVFQLTSAVSWIEGFALDRPGHEFTKVPRLLASLSALLRGKGTRSMLTSSSTGSILDSVATRLDEARDITRYIINLLIFLGLLGTFWGLSNTVPAVVDTIRHLAPQDGEEGMAVFDRLMKGLEDQLGGMGTAFSSSLLGLAGSLVVGLLELFAGHGQNRFFRELEEWLSSITRIGLSTGDGEAGGFDGTVLAGILERTAMQIESLREMVESGEQRRFDTEDRLLRLSGSIDRLVETLSTPTAEQRAAEEARAALLERIAVSHERALEMTAQRLEDGEHVDAETRMRLRNIDVQLLRLLEEMSAGRQESLSEIRSGLAALPRGIGAAIAEAASGPAGR</sequence>
<keyword evidence="1" id="KW-0812">Transmembrane</keyword>
<evidence type="ECO:0000256" key="1">
    <source>
        <dbReference type="SAM" id="Phobius"/>
    </source>
</evidence>
<feature type="transmembrane region" description="Helical" evidence="1">
    <location>
        <begin position="142"/>
        <end position="159"/>
    </location>
</feature>
<dbReference type="AlphaFoldDB" id="A0A5B8FGA5"/>
<keyword evidence="1" id="KW-0472">Membrane</keyword>
<dbReference type="KEGG" id="ppru:FDP22_03245"/>
<gene>
    <name evidence="2" type="ORF">FDP22_03245</name>
</gene>
<reference evidence="2 3" key="1">
    <citation type="submission" date="2019-06" db="EMBL/GenBank/DDBJ databases">
        <title>Genome sequence of Rhodobacteraceae bacterium D4M1.</title>
        <authorList>
            <person name="Cao J."/>
        </authorList>
    </citation>
    <scope>NUCLEOTIDE SEQUENCE [LARGE SCALE GENOMIC DNA]</scope>
    <source>
        <strain evidence="2 3">D4M1</strain>
    </source>
</reference>
<keyword evidence="1" id="KW-1133">Transmembrane helix</keyword>
<dbReference type="RefSeq" id="WP_138577561.1">
    <property type="nucleotide sequence ID" value="NZ_CP040818.1"/>
</dbReference>
<accession>A0A5B8FGA5</accession>
<dbReference type="EMBL" id="CP040818">
    <property type="protein sequence ID" value="QDL90887.1"/>
    <property type="molecule type" value="Genomic_DNA"/>
</dbReference>
<protein>
    <submittedName>
        <fullName evidence="2">Biopolymer transporter ExbB</fullName>
    </submittedName>
</protein>
<evidence type="ECO:0000313" key="2">
    <source>
        <dbReference type="EMBL" id="QDL90887.1"/>
    </source>
</evidence>
<organism evidence="2 3">
    <name type="scientific">Paroceanicella profunda</name>
    <dbReference type="NCBI Taxonomy" id="2579971"/>
    <lineage>
        <taxon>Bacteria</taxon>
        <taxon>Pseudomonadati</taxon>
        <taxon>Pseudomonadota</taxon>
        <taxon>Alphaproteobacteria</taxon>
        <taxon>Rhodobacterales</taxon>
        <taxon>Paracoccaceae</taxon>
        <taxon>Paroceanicella</taxon>
    </lineage>
</organism>
<evidence type="ECO:0000313" key="3">
    <source>
        <dbReference type="Proteomes" id="UP000305888"/>
    </source>
</evidence>
<dbReference type="OrthoDB" id="9794540at2"/>
<proteinExistence type="predicted"/>
<feature type="transmembrane region" description="Helical" evidence="1">
    <location>
        <begin position="21"/>
        <end position="40"/>
    </location>
</feature>
<name>A0A5B8FGA5_9RHOB</name>
<dbReference type="Proteomes" id="UP000305888">
    <property type="component" value="Chromosome"/>
</dbReference>
<keyword evidence="3" id="KW-1185">Reference proteome</keyword>